<feature type="compositionally biased region" description="Low complexity" evidence="1">
    <location>
        <begin position="324"/>
        <end position="333"/>
    </location>
</feature>
<feature type="transmembrane region" description="Helical" evidence="2">
    <location>
        <begin position="114"/>
        <end position="135"/>
    </location>
</feature>
<keyword evidence="2" id="KW-1133">Transmembrane helix</keyword>
<feature type="region of interest" description="Disordered" evidence="1">
    <location>
        <begin position="240"/>
        <end position="333"/>
    </location>
</feature>
<feature type="transmembrane region" description="Helical" evidence="2">
    <location>
        <begin position="147"/>
        <end position="169"/>
    </location>
</feature>
<feature type="region of interest" description="Disordered" evidence="1">
    <location>
        <begin position="394"/>
        <end position="448"/>
    </location>
</feature>
<protein>
    <submittedName>
        <fullName evidence="3">Uncharacterized protein</fullName>
    </submittedName>
</protein>
<reference evidence="3" key="2">
    <citation type="submission" date="2023-05" db="EMBL/GenBank/DDBJ databases">
        <authorList>
            <consortium name="Lawrence Berkeley National Laboratory"/>
            <person name="Steindorff A."/>
            <person name="Hensen N."/>
            <person name="Bonometti L."/>
            <person name="Westerberg I."/>
            <person name="Brannstrom I.O."/>
            <person name="Guillou S."/>
            <person name="Cros-Aarteil S."/>
            <person name="Calhoun S."/>
            <person name="Haridas S."/>
            <person name="Kuo A."/>
            <person name="Mondo S."/>
            <person name="Pangilinan J."/>
            <person name="Riley R."/>
            <person name="Labutti K."/>
            <person name="Andreopoulos B."/>
            <person name="Lipzen A."/>
            <person name="Chen C."/>
            <person name="Yanf M."/>
            <person name="Daum C."/>
            <person name="Ng V."/>
            <person name="Clum A."/>
            <person name="Ohm R."/>
            <person name="Martin F."/>
            <person name="Silar P."/>
            <person name="Natvig D."/>
            <person name="Lalanne C."/>
            <person name="Gautier V."/>
            <person name="Ament-Velasquez S.L."/>
            <person name="Kruys A."/>
            <person name="Hutchinson M.I."/>
            <person name="Powell A.J."/>
            <person name="Barry K."/>
            <person name="Miller A.N."/>
            <person name="Grigoriev I.V."/>
            <person name="Debuchy R."/>
            <person name="Gladieux P."/>
            <person name="Thoren M.H."/>
            <person name="Johannesson H."/>
        </authorList>
    </citation>
    <scope>NUCLEOTIDE SEQUENCE</scope>
    <source>
        <strain evidence="3">CBS 990.96</strain>
    </source>
</reference>
<keyword evidence="2" id="KW-0472">Membrane</keyword>
<feature type="transmembrane region" description="Helical" evidence="2">
    <location>
        <begin position="85"/>
        <end position="108"/>
    </location>
</feature>
<feature type="transmembrane region" description="Helical" evidence="2">
    <location>
        <begin position="194"/>
        <end position="220"/>
    </location>
</feature>
<keyword evidence="4" id="KW-1185">Reference proteome</keyword>
<proteinExistence type="predicted"/>
<feature type="compositionally biased region" description="Acidic residues" evidence="1">
    <location>
        <begin position="402"/>
        <end position="417"/>
    </location>
</feature>
<feature type="compositionally biased region" description="Polar residues" evidence="1">
    <location>
        <begin position="247"/>
        <end position="265"/>
    </location>
</feature>
<feature type="compositionally biased region" description="Polar residues" evidence="1">
    <location>
        <begin position="348"/>
        <end position="362"/>
    </location>
</feature>
<reference evidence="3" key="1">
    <citation type="journal article" date="2023" name="Mol. Phylogenet. Evol.">
        <title>Genome-scale phylogeny and comparative genomics of the fungal order Sordariales.</title>
        <authorList>
            <person name="Hensen N."/>
            <person name="Bonometti L."/>
            <person name="Westerberg I."/>
            <person name="Brannstrom I.O."/>
            <person name="Guillou S."/>
            <person name="Cros-Aarteil S."/>
            <person name="Calhoun S."/>
            <person name="Haridas S."/>
            <person name="Kuo A."/>
            <person name="Mondo S."/>
            <person name="Pangilinan J."/>
            <person name="Riley R."/>
            <person name="LaButti K."/>
            <person name="Andreopoulos B."/>
            <person name="Lipzen A."/>
            <person name="Chen C."/>
            <person name="Yan M."/>
            <person name="Daum C."/>
            <person name="Ng V."/>
            <person name="Clum A."/>
            <person name="Steindorff A."/>
            <person name="Ohm R.A."/>
            <person name="Martin F."/>
            <person name="Silar P."/>
            <person name="Natvig D.O."/>
            <person name="Lalanne C."/>
            <person name="Gautier V."/>
            <person name="Ament-Velasquez S.L."/>
            <person name="Kruys A."/>
            <person name="Hutchinson M.I."/>
            <person name="Powell A.J."/>
            <person name="Barry K."/>
            <person name="Miller A.N."/>
            <person name="Grigoriev I.V."/>
            <person name="Debuchy R."/>
            <person name="Gladieux P."/>
            <person name="Hiltunen Thoren M."/>
            <person name="Johannesson H."/>
        </authorList>
    </citation>
    <scope>NUCLEOTIDE SEQUENCE</scope>
    <source>
        <strain evidence="3">CBS 990.96</strain>
    </source>
</reference>
<organism evidence="3 4">
    <name type="scientific">Podospora fimiseda</name>
    <dbReference type="NCBI Taxonomy" id="252190"/>
    <lineage>
        <taxon>Eukaryota</taxon>
        <taxon>Fungi</taxon>
        <taxon>Dikarya</taxon>
        <taxon>Ascomycota</taxon>
        <taxon>Pezizomycotina</taxon>
        <taxon>Sordariomycetes</taxon>
        <taxon>Sordariomycetidae</taxon>
        <taxon>Sordariales</taxon>
        <taxon>Podosporaceae</taxon>
        <taxon>Podospora</taxon>
    </lineage>
</organism>
<name>A0AAN7BV30_9PEZI</name>
<dbReference type="Proteomes" id="UP001301958">
    <property type="component" value="Unassembled WGS sequence"/>
</dbReference>
<sequence length="548" mass="59956">MAVSDAPFMYSAVKDDDRFPATTFDPKAVTRASYERKKPKPKKNGPLVSVNRHPDAHGLPALNSNFRMMGRKTKAAIKGFRVVQLILRVLELIAAAGNLVLFILIKGALGPTAWILRITLGVAVVHCTYGIIHLFKPAGSRTPGSSTAYHAFAGLSDFCVIPLYAYGVYQTHQQGELWQTIIGDETMLDYFVPAIYYSLIAAGGLHLISLAISAWLAVMFRKITQLPPDMNPLESHLTARAHKRNKSSLATVSTAYTDSTETRMSTPADRRSVPFSHTRQNSEITLTNNSSSHRDSRLDLPSRQYQIQPANRASLPPPPPPHSSSPKTSRPTSLYSLPLQAQVSSGTVSSFRVAGSTTQQPSPKAEVQPRSAKFTEAWYTSPSLVARTRAKSYNTLHHNPDDDNSDDSDDENDDQFDGDNNYRTSLGQSAHSNPLGSNPASKKGGFSRLRDSVVHKRMSALNGERDIGEAGRMRDSSIQLDEGFVVTKRYGELKPGTPPIPYGEEQRGNNRVVSSTGHDLGDMGFEGGGRMRHVSGRQAEEGIAGGWR</sequence>
<feature type="region of interest" description="Disordered" evidence="1">
    <location>
        <begin position="348"/>
        <end position="371"/>
    </location>
</feature>
<feature type="compositionally biased region" description="Polar residues" evidence="1">
    <location>
        <begin position="422"/>
        <end position="440"/>
    </location>
</feature>
<keyword evidence="2" id="KW-0812">Transmembrane</keyword>
<evidence type="ECO:0000256" key="2">
    <source>
        <dbReference type="SAM" id="Phobius"/>
    </source>
</evidence>
<dbReference type="AlphaFoldDB" id="A0AAN7BV30"/>
<evidence type="ECO:0000313" key="4">
    <source>
        <dbReference type="Proteomes" id="UP001301958"/>
    </source>
</evidence>
<accession>A0AAN7BV30</accession>
<feature type="region of interest" description="Disordered" evidence="1">
    <location>
        <begin position="30"/>
        <end position="56"/>
    </location>
</feature>
<feature type="compositionally biased region" description="Polar residues" evidence="1">
    <location>
        <begin position="275"/>
        <end position="291"/>
    </location>
</feature>
<evidence type="ECO:0000256" key="1">
    <source>
        <dbReference type="SAM" id="MobiDB-lite"/>
    </source>
</evidence>
<evidence type="ECO:0000313" key="3">
    <source>
        <dbReference type="EMBL" id="KAK4230065.1"/>
    </source>
</evidence>
<comment type="caution">
    <text evidence="3">The sequence shown here is derived from an EMBL/GenBank/DDBJ whole genome shotgun (WGS) entry which is preliminary data.</text>
</comment>
<dbReference type="EMBL" id="MU865302">
    <property type="protein sequence ID" value="KAK4230065.1"/>
    <property type="molecule type" value="Genomic_DNA"/>
</dbReference>
<gene>
    <name evidence="3" type="ORF">QBC38DRAFT_534639</name>
</gene>